<dbReference type="GO" id="GO:0004519">
    <property type="term" value="F:endonuclease activity"/>
    <property type="evidence" value="ECO:0007669"/>
    <property type="project" value="InterPro"/>
</dbReference>
<evidence type="ECO:0000256" key="13">
    <source>
        <dbReference type="ARBA" id="ARBA00023163"/>
    </source>
</evidence>
<dbReference type="InterPro" id="IPR002694">
    <property type="entry name" value="Znf_CHC2"/>
</dbReference>
<dbReference type="InterPro" id="IPR037068">
    <property type="entry name" value="DNA_primase_core_N_sf"/>
</dbReference>
<accession>A0A7W4Z3I7</accession>
<dbReference type="InterPro" id="IPR027434">
    <property type="entry name" value="Homing_endonucl"/>
</dbReference>
<evidence type="ECO:0000256" key="1">
    <source>
        <dbReference type="ARBA" id="ARBA00022478"/>
    </source>
</evidence>
<evidence type="ECO:0000256" key="9">
    <source>
        <dbReference type="ARBA" id="ARBA00022833"/>
    </source>
</evidence>
<dbReference type="RefSeq" id="WP_183593666.1">
    <property type="nucleotide sequence ID" value="NZ_JACHWR010000002.1"/>
</dbReference>
<dbReference type="InterPro" id="IPR006295">
    <property type="entry name" value="DNA_primase_DnaG"/>
</dbReference>
<dbReference type="EMBL" id="JACHWR010000002">
    <property type="protein sequence ID" value="MBB3043906.1"/>
    <property type="molecule type" value="Genomic_DNA"/>
</dbReference>
<dbReference type="Pfam" id="PF10410">
    <property type="entry name" value="DnaB_bind"/>
    <property type="match status" value="1"/>
</dbReference>
<comment type="caution">
    <text evidence="14">Lacks conserved residue(s) required for the propagation of feature annotation.</text>
</comment>
<comment type="similarity">
    <text evidence="14">Belongs to the DnaG primase family.</text>
</comment>
<evidence type="ECO:0000256" key="4">
    <source>
        <dbReference type="ARBA" id="ARBA00022695"/>
    </source>
</evidence>
<dbReference type="SUPFAM" id="SSF55608">
    <property type="entry name" value="Homing endonucleases"/>
    <property type="match status" value="1"/>
</dbReference>
<dbReference type="PANTHER" id="PTHR30313:SF2">
    <property type="entry name" value="DNA PRIMASE"/>
    <property type="match status" value="1"/>
</dbReference>
<comment type="function">
    <text evidence="14">RNA polymerase that catalyzes the synthesis of short RNA molecules used as primers for DNA polymerase during DNA replication.</text>
</comment>
<dbReference type="InterPro" id="IPR013264">
    <property type="entry name" value="DNAG_N"/>
</dbReference>
<keyword evidence="5 14" id="KW-0235">DNA replication</keyword>
<keyword evidence="9" id="KW-0862">Zinc</keyword>
<name>A0A7W4Z3I7_9ACTN</name>
<dbReference type="Pfam" id="PF13662">
    <property type="entry name" value="Toprim_4"/>
    <property type="match status" value="1"/>
</dbReference>
<protein>
    <recommendedName>
        <fullName evidence="14">DNA primase</fullName>
        <ecNumber evidence="14">2.7.7.101</ecNumber>
    </recommendedName>
</protein>
<evidence type="ECO:0000256" key="11">
    <source>
        <dbReference type="ARBA" id="ARBA00023000"/>
    </source>
</evidence>
<evidence type="ECO:0000256" key="3">
    <source>
        <dbReference type="ARBA" id="ARBA00022679"/>
    </source>
</evidence>
<dbReference type="InterPro" id="IPR003587">
    <property type="entry name" value="Hint_dom_N"/>
</dbReference>
<keyword evidence="1 14" id="KW-0240">DNA-directed RNA polymerase</keyword>
<dbReference type="SUPFAM" id="SSF57783">
    <property type="entry name" value="Zinc beta-ribbon"/>
    <property type="match status" value="2"/>
</dbReference>
<dbReference type="SMART" id="SM00766">
    <property type="entry name" value="DnaG_DnaB_bind"/>
    <property type="match status" value="1"/>
</dbReference>
<evidence type="ECO:0000256" key="5">
    <source>
        <dbReference type="ARBA" id="ARBA00022705"/>
    </source>
</evidence>
<dbReference type="PANTHER" id="PTHR30313">
    <property type="entry name" value="DNA PRIMASE"/>
    <property type="match status" value="1"/>
</dbReference>
<sequence>MAGRIREEDIAEVREKARIDDVVSQYVTLRNAGGGSQKGLCPFHDEKSPSFNVNPGRGFFHCLAGETRVLTWDGPREIRELAGGTHRVLGARGDWLEAPFKSYGVQQLHRIVVTRNRQRKELFATDGHRWFVRSGRDRKKRREVLTADLKSGDRLASTFPRSRIQRTTPSPFGIAHGFTYGDGTRSGTGSMALLCPPKDLAMLKWFPNSHTSASGDNLLVHHLPRFFKDLPPLDESVSYLYGWLAGYFAADGCVAEDGTVILNSARREDLEFVRTVCTRLGIATYGITSQSRVGLGTEATDLFRVHFVNDDLTEDFFLLDSHRQRFVDAERKFARLGWVVQSVEPTDRVEEVFCAEVEDGHAFVLEDNILTGNCFGCGEGGDVITFLMKIDGLSFGEAVERLAEKVGVVVRREDDGFGGRDDRPKGPQRGRLIEAHKVAQLYYAEQLGTPDALAARQFLAERGFDQAAAETFGIGFAPREGEALFKHLRGRGFTQEETVEAGLVAVGRSAYDRFRGRLLWPIRDASGDTIGFGARRIFDDDRIEAKYLNTPETKIYKKSQVLYGLDLARREIGRSSQAVIVEGYTDVMACHLAGVGTAVATCGTAFGDDHARVLRRFLNDHEEFRGEVIFTFDGDAAGQKAAVRAFGGDQNFVSQTYVSVEPDGLDPCDLRIKKGDAAVRELVARRVPLYRFVLSNIVAKYDLDRADGRIDALREGARLVSSIRDRSKVDAFARELAGMVGVDPDEARAEVRRSASRQARDAGGPGAGQPAAAPPRSNVPDLRDPRFSIERETLKLVIQHPMTIGRLTSDVGPDDFTHPTYRAVWEIVAAAGGPTAGAGDAGWATRLRDAAADPAVSSAISALGVEPLMKEPDAAYVAQYLLRLQELTVARRIGDIKSKLQRTNPVENPEVFNRMFGELAALEAHRRALRDRLTGPAE</sequence>
<evidence type="ECO:0000256" key="6">
    <source>
        <dbReference type="ARBA" id="ARBA00022723"/>
    </source>
</evidence>
<evidence type="ECO:0000256" key="8">
    <source>
        <dbReference type="ARBA" id="ARBA00022813"/>
    </source>
</evidence>
<dbReference type="Gene3D" id="3.40.1360.10">
    <property type="match status" value="1"/>
</dbReference>
<comment type="caution">
    <text evidence="17">The sequence shown here is derived from an EMBL/GenBank/DDBJ whole genome shotgun (WGS) entry which is preliminary data.</text>
</comment>
<dbReference type="InterPro" id="IPR036844">
    <property type="entry name" value="Hint_dom_sf"/>
</dbReference>
<dbReference type="Pfam" id="PF08275">
    <property type="entry name" value="DNAG_N"/>
    <property type="match status" value="1"/>
</dbReference>
<comment type="subunit">
    <text evidence="14">Monomer. Interacts with DnaB.</text>
</comment>
<evidence type="ECO:0000313" key="17">
    <source>
        <dbReference type="EMBL" id="MBB3043906.1"/>
    </source>
</evidence>
<organism evidence="17 18">
    <name type="scientific">Nocardioides soli</name>
    <dbReference type="NCBI Taxonomy" id="1036020"/>
    <lineage>
        <taxon>Bacteria</taxon>
        <taxon>Bacillati</taxon>
        <taxon>Actinomycetota</taxon>
        <taxon>Actinomycetes</taxon>
        <taxon>Propionibacteriales</taxon>
        <taxon>Nocardioidaceae</taxon>
        <taxon>Nocardioides</taxon>
    </lineage>
</organism>
<dbReference type="GO" id="GO:0016539">
    <property type="term" value="P:intein-mediated protein splicing"/>
    <property type="evidence" value="ECO:0007669"/>
    <property type="project" value="InterPro"/>
</dbReference>
<dbReference type="InterPro" id="IPR030934">
    <property type="entry name" value="Intein_C"/>
</dbReference>
<dbReference type="CDD" id="cd03364">
    <property type="entry name" value="TOPRIM_DnaG_primases"/>
    <property type="match status" value="1"/>
</dbReference>
<keyword evidence="12 14" id="KW-0238">DNA-binding</keyword>
<dbReference type="GO" id="GO:0003677">
    <property type="term" value="F:DNA binding"/>
    <property type="evidence" value="ECO:0007669"/>
    <property type="project" value="UniProtKB-KW"/>
</dbReference>
<dbReference type="GO" id="GO:0003899">
    <property type="term" value="F:DNA-directed RNA polymerase activity"/>
    <property type="evidence" value="ECO:0007669"/>
    <property type="project" value="UniProtKB-UniRule"/>
</dbReference>
<evidence type="ECO:0000256" key="7">
    <source>
        <dbReference type="ARBA" id="ARBA00022771"/>
    </source>
</evidence>
<dbReference type="Gene3D" id="3.10.28.10">
    <property type="entry name" value="Homing endonucleases"/>
    <property type="match status" value="1"/>
</dbReference>
<dbReference type="GO" id="GO:0008270">
    <property type="term" value="F:zinc ion binding"/>
    <property type="evidence" value="ECO:0007669"/>
    <property type="project" value="UniProtKB-KW"/>
</dbReference>
<evidence type="ECO:0000313" key="18">
    <source>
        <dbReference type="Proteomes" id="UP000589626"/>
    </source>
</evidence>
<keyword evidence="8" id="KW-0068">Autocatalytic cleavage</keyword>
<dbReference type="InterPro" id="IPR004860">
    <property type="entry name" value="LAGLIDADG_dom"/>
</dbReference>
<keyword evidence="6" id="KW-0479">Metal-binding</keyword>
<dbReference type="NCBIfam" id="TIGR01443">
    <property type="entry name" value="intein_Cterm"/>
    <property type="match status" value="1"/>
</dbReference>
<evidence type="ECO:0000256" key="10">
    <source>
        <dbReference type="ARBA" id="ARBA00022842"/>
    </source>
</evidence>
<keyword evidence="3 14" id="KW-0808">Transferase</keyword>
<dbReference type="AlphaFoldDB" id="A0A7W4Z3I7"/>
<dbReference type="PROSITE" id="PS50880">
    <property type="entry name" value="TOPRIM"/>
    <property type="match status" value="1"/>
</dbReference>
<dbReference type="SUPFAM" id="SSF56731">
    <property type="entry name" value="DNA primase core"/>
    <property type="match status" value="1"/>
</dbReference>
<dbReference type="InterPro" id="IPR013173">
    <property type="entry name" value="DNA_primase_DnaG_DnaB-bd_dom"/>
</dbReference>
<dbReference type="InterPro" id="IPR006171">
    <property type="entry name" value="TOPRIM_dom"/>
</dbReference>
<dbReference type="Proteomes" id="UP000589626">
    <property type="component" value="Unassembled WGS sequence"/>
</dbReference>
<dbReference type="Gene3D" id="3.90.980.10">
    <property type="entry name" value="DNA primase, catalytic core, N-terminal domain"/>
    <property type="match status" value="1"/>
</dbReference>
<dbReference type="InterPro" id="IPR034151">
    <property type="entry name" value="TOPRIM_DnaG_bac"/>
</dbReference>
<proteinExistence type="inferred from homology"/>
<dbReference type="Pfam" id="PF08278">
    <property type="entry name" value="DnaG_DnaB_bind"/>
    <property type="match status" value="1"/>
</dbReference>
<feature type="region of interest" description="Disordered" evidence="15">
    <location>
        <begin position="747"/>
        <end position="784"/>
    </location>
</feature>
<dbReference type="SMART" id="SM00400">
    <property type="entry name" value="ZnF_CHCC"/>
    <property type="match status" value="2"/>
</dbReference>
<dbReference type="Pfam" id="PF14528">
    <property type="entry name" value="LAGLIDADG_3"/>
    <property type="match status" value="1"/>
</dbReference>
<dbReference type="Pfam" id="PF01807">
    <property type="entry name" value="Zn_ribbon_DnaG"/>
    <property type="match status" value="2"/>
</dbReference>
<dbReference type="PROSITE" id="PS50817">
    <property type="entry name" value="INTEIN_N_TER"/>
    <property type="match status" value="1"/>
</dbReference>
<dbReference type="HAMAP" id="MF_00974">
    <property type="entry name" value="DNA_primase_DnaG"/>
    <property type="match status" value="1"/>
</dbReference>
<dbReference type="InterPro" id="IPR036977">
    <property type="entry name" value="DNA_primase_Znf_CHC2"/>
</dbReference>
<keyword evidence="10" id="KW-0460">Magnesium</keyword>
<feature type="domain" description="Toprim" evidence="16">
    <location>
        <begin position="576"/>
        <end position="662"/>
    </location>
</feature>
<evidence type="ECO:0000256" key="12">
    <source>
        <dbReference type="ARBA" id="ARBA00023125"/>
    </source>
</evidence>
<dbReference type="NCBIfam" id="TIGR01391">
    <property type="entry name" value="dnaG"/>
    <property type="match status" value="1"/>
</dbReference>
<reference evidence="17 18" key="1">
    <citation type="submission" date="2020-08" db="EMBL/GenBank/DDBJ databases">
        <title>Sequencing the genomes of 1000 actinobacteria strains.</title>
        <authorList>
            <person name="Klenk H.-P."/>
        </authorList>
    </citation>
    <scope>NUCLEOTIDE SEQUENCE [LARGE SCALE GENOMIC DNA]</scope>
    <source>
        <strain evidence="17 18">DSM 105498</strain>
    </source>
</reference>
<gene>
    <name evidence="14" type="primary">dnaG</name>
    <name evidence="17" type="ORF">FHU40_003724</name>
</gene>
<evidence type="ECO:0000256" key="15">
    <source>
        <dbReference type="SAM" id="MobiDB-lite"/>
    </source>
</evidence>
<keyword evidence="13 14" id="KW-0804">Transcription</keyword>
<keyword evidence="4 14" id="KW-0548">Nucleotidyltransferase</keyword>
<keyword evidence="18" id="KW-1185">Reference proteome</keyword>
<dbReference type="GO" id="GO:0006269">
    <property type="term" value="P:DNA replication, synthesis of primer"/>
    <property type="evidence" value="ECO:0007669"/>
    <property type="project" value="UniProtKB-UniRule"/>
</dbReference>
<dbReference type="Gene3D" id="3.90.580.10">
    <property type="entry name" value="Zinc finger, CHC2-type domain"/>
    <property type="match status" value="2"/>
</dbReference>
<dbReference type="PROSITE" id="PS50818">
    <property type="entry name" value="INTEIN_C_TER"/>
    <property type="match status" value="1"/>
</dbReference>
<dbReference type="GO" id="GO:0000428">
    <property type="term" value="C:DNA-directed RNA polymerase complex"/>
    <property type="evidence" value="ECO:0007669"/>
    <property type="project" value="UniProtKB-KW"/>
</dbReference>
<dbReference type="InterPro" id="IPR050219">
    <property type="entry name" value="DnaG_primase"/>
</dbReference>
<dbReference type="GO" id="GO:0005737">
    <property type="term" value="C:cytoplasm"/>
    <property type="evidence" value="ECO:0007669"/>
    <property type="project" value="TreeGrafter"/>
</dbReference>
<dbReference type="InterPro" id="IPR019475">
    <property type="entry name" value="DNA_primase_DnaB-bd"/>
</dbReference>
<evidence type="ECO:0000256" key="14">
    <source>
        <dbReference type="HAMAP-Rule" id="MF_00974"/>
    </source>
</evidence>
<dbReference type="SMART" id="SM00493">
    <property type="entry name" value="TOPRIM"/>
    <property type="match status" value="1"/>
</dbReference>
<dbReference type="SMART" id="SM00306">
    <property type="entry name" value="HintN"/>
    <property type="match status" value="1"/>
</dbReference>
<evidence type="ECO:0000259" key="16">
    <source>
        <dbReference type="PROSITE" id="PS50880"/>
    </source>
</evidence>
<keyword evidence="7" id="KW-0863">Zinc-finger</keyword>
<evidence type="ECO:0000256" key="2">
    <source>
        <dbReference type="ARBA" id="ARBA00022515"/>
    </source>
</evidence>
<dbReference type="InterPro" id="IPR006141">
    <property type="entry name" value="Intein_N"/>
</dbReference>
<dbReference type="SUPFAM" id="SSF51294">
    <property type="entry name" value="Hedgehog/intein (Hint) domain"/>
    <property type="match status" value="1"/>
</dbReference>
<dbReference type="EC" id="2.7.7.101" evidence="14"/>
<keyword evidence="2 14" id="KW-0639">Primosome</keyword>
<comment type="catalytic activity">
    <reaction evidence="14">
        <text>ssDNA + n NTP = ssDNA/pppN(pN)n-1 hybrid + (n-1) diphosphate.</text>
        <dbReference type="EC" id="2.7.7.101"/>
    </reaction>
</comment>
<dbReference type="GO" id="GO:1990077">
    <property type="term" value="C:primosome complex"/>
    <property type="evidence" value="ECO:0007669"/>
    <property type="project" value="UniProtKB-KW"/>
</dbReference>
<dbReference type="InterPro" id="IPR030846">
    <property type="entry name" value="DnaG_bac"/>
</dbReference>
<keyword evidence="11" id="KW-0651">Protein splicing</keyword>